<dbReference type="PANTHER" id="PTHR11365:SF10">
    <property type="entry name" value="HYDANTOINASE_OXOPROLINASE"/>
    <property type="match status" value="1"/>
</dbReference>
<sequence length="512" mass="53617">MYRVGIDVGGTNTDAVMMRGREVICGTKTATTHDVTGGVLEALSRVLRESGVTPADLGAVMIGTTHFTNAVVERRELSRVGVLRLALPASSDVPPLSGWPADLVEAINPLVRLSAGGYEFDGREISGIDTSSVVRFAEECAKAGIHYIAISGVFSPLVPDQELEAADIICKVLPDAHITLSSSLGNLGLLERENASILNAALVDLGKRISRSFAEAMRTTGVVAPFFLTQNDGTLIAAERVADFPILTVASGPTNSMRGAAFLSGTQDAIVVDIGGTTSDVGLLQKGFPRMSGVAVEVGGVRTNFRMPDVHCIGLGGGSHVDLNACTFGPRSVGYRLYEKALVFGGDVLTASDIAVAAGIARFGEAALVAHLDASAVRRAVSRMQDMVATAVDRMRVSDAPIPVLVVGGGSVLLSGDIDRLPTVRPPSFEVANAVGAAIAQIGAEIDHVYRFSDISRDEAIADATARCRQKVIDEGGVADTVETIDIEDTPLAYLPGKATRIRVKMVGDLQL</sequence>
<proteinExistence type="predicted"/>
<accession>A0A7Y8CLV9</accession>
<evidence type="ECO:0000313" key="4">
    <source>
        <dbReference type="Proteomes" id="UP000520592"/>
    </source>
</evidence>
<evidence type="ECO:0000259" key="2">
    <source>
        <dbReference type="Pfam" id="PF05378"/>
    </source>
</evidence>
<protein>
    <submittedName>
        <fullName evidence="3">Hydantoinase/oxoprolinase family protein</fullName>
    </submittedName>
</protein>
<dbReference type="SUPFAM" id="SSF53067">
    <property type="entry name" value="Actin-like ATPase domain"/>
    <property type="match status" value="1"/>
</dbReference>
<gene>
    <name evidence="3" type="ORF">HX876_25695</name>
</gene>
<comment type="caution">
    <text evidence="3">The sequence shown here is derived from an EMBL/GenBank/DDBJ whole genome shotgun (WGS) entry which is preliminary data.</text>
</comment>
<dbReference type="InterPro" id="IPR002821">
    <property type="entry name" value="Hydantoinase_A"/>
</dbReference>
<dbReference type="InterPro" id="IPR008040">
    <property type="entry name" value="Hydant_A_N"/>
</dbReference>
<reference evidence="3 4" key="1">
    <citation type="submission" date="2020-04" db="EMBL/GenBank/DDBJ databases">
        <title>Molecular characterization of pseudomonads from Agaricus bisporus reveal novel blotch 2 pathogens in Western Europe.</title>
        <authorList>
            <person name="Taparia T."/>
            <person name="Krijger M."/>
            <person name="Haynes E."/>
            <person name="Elpinstone J.G."/>
            <person name="Noble R."/>
            <person name="Van Der Wolf J."/>
        </authorList>
    </citation>
    <scope>NUCLEOTIDE SEQUENCE [LARGE SCALE GENOMIC DNA]</scope>
    <source>
        <strain evidence="3 4">IPO3737</strain>
    </source>
</reference>
<dbReference type="AlphaFoldDB" id="A0A7Y8CLV9"/>
<dbReference type="Proteomes" id="UP000520592">
    <property type="component" value="Unassembled WGS sequence"/>
</dbReference>
<feature type="domain" description="Hydantoinase A/oxoprolinase" evidence="1">
    <location>
        <begin position="192"/>
        <end position="393"/>
    </location>
</feature>
<evidence type="ECO:0000313" key="3">
    <source>
        <dbReference type="EMBL" id="NWC35767.1"/>
    </source>
</evidence>
<evidence type="ECO:0000259" key="1">
    <source>
        <dbReference type="Pfam" id="PF01968"/>
    </source>
</evidence>
<name>A0A7Y8CLV9_9PSED</name>
<dbReference type="RefSeq" id="WP_177063159.1">
    <property type="nucleotide sequence ID" value="NZ_JACAPS010000055.1"/>
</dbReference>
<organism evidence="3 4">
    <name type="scientific">Pseudomonas gingeri</name>
    <dbReference type="NCBI Taxonomy" id="117681"/>
    <lineage>
        <taxon>Bacteria</taxon>
        <taxon>Pseudomonadati</taxon>
        <taxon>Pseudomonadota</taxon>
        <taxon>Gammaproteobacteria</taxon>
        <taxon>Pseudomonadales</taxon>
        <taxon>Pseudomonadaceae</taxon>
        <taxon>Pseudomonas</taxon>
    </lineage>
</organism>
<dbReference type="InterPro" id="IPR043129">
    <property type="entry name" value="ATPase_NBD"/>
</dbReference>
<feature type="domain" description="Hydantoinase/oxoprolinase N-terminal" evidence="2">
    <location>
        <begin position="3"/>
        <end position="171"/>
    </location>
</feature>
<dbReference type="PANTHER" id="PTHR11365">
    <property type="entry name" value="5-OXOPROLINASE RELATED"/>
    <property type="match status" value="1"/>
</dbReference>
<dbReference type="GO" id="GO:0016787">
    <property type="term" value="F:hydrolase activity"/>
    <property type="evidence" value="ECO:0007669"/>
    <property type="project" value="InterPro"/>
</dbReference>
<dbReference type="InterPro" id="IPR045079">
    <property type="entry name" value="Oxoprolinase-like"/>
</dbReference>
<dbReference type="Pfam" id="PF01968">
    <property type="entry name" value="Hydantoinase_A"/>
    <property type="match status" value="1"/>
</dbReference>
<dbReference type="EMBL" id="JACAQD010000035">
    <property type="protein sequence ID" value="NWC35767.1"/>
    <property type="molecule type" value="Genomic_DNA"/>
</dbReference>
<dbReference type="Gene3D" id="3.30.420.40">
    <property type="match status" value="1"/>
</dbReference>
<dbReference type="Pfam" id="PF05378">
    <property type="entry name" value="Hydant_A_N"/>
    <property type="match status" value="1"/>
</dbReference>